<keyword evidence="4 5" id="KW-0456">Lyase</keyword>
<dbReference type="AlphaFoldDB" id="A0A1H2LCR0"/>
<evidence type="ECO:0000313" key="8">
    <source>
        <dbReference type="EMBL" id="SDU78830.1"/>
    </source>
</evidence>
<evidence type="ECO:0000259" key="7">
    <source>
        <dbReference type="Pfam" id="PF02542"/>
    </source>
</evidence>
<feature type="binding site" evidence="5">
    <location>
        <position position="142"/>
    </location>
    <ligand>
        <name>4-CDP-2-C-methyl-D-erythritol 2-phosphate</name>
        <dbReference type="ChEBI" id="CHEBI:57919"/>
    </ligand>
</feature>
<feature type="binding site" evidence="5">
    <location>
        <begin position="62"/>
        <end position="64"/>
    </location>
    <ligand>
        <name>4-CDP-2-C-methyl-D-erythritol 2-phosphate</name>
        <dbReference type="ChEBI" id="CHEBI:57919"/>
    </ligand>
</feature>
<dbReference type="SUPFAM" id="SSF69765">
    <property type="entry name" value="IpsF-like"/>
    <property type="match status" value="1"/>
</dbReference>
<protein>
    <recommendedName>
        <fullName evidence="5 6">2-C-methyl-D-erythritol 2,4-cyclodiphosphate synthase</fullName>
        <shortName evidence="5">MECDP-synthase</shortName>
        <shortName evidence="5">MECPP-synthase</shortName>
        <shortName evidence="5">MECPS</shortName>
        <ecNumber evidence="5 6">4.6.1.12</ecNumber>
    </recommendedName>
</protein>
<feature type="binding site" evidence="5">
    <location>
        <position position="48"/>
    </location>
    <ligand>
        <name>a divalent metal cation</name>
        <dbReference type="ChEBI" id="CHEBI:60240"/>
    </ligand>
</feature>
<gene>
    <name evidence="5" type="primary">ispF</name>
    <name evidence="8" type="ORF">SAMN04489737_0633</name>
</gene>
<feature type="binding site" evidence="5">
    <location>
        <position position="12"/>
    </location>
    <ligand>
        <name>a divalent metal cation</name>
        <dbReference type="ChEBI" id="CHEBI:60240"/>
    </ligand>
</feature>
<accession>A0A1H2LCR0</accession>
<dbReference type="GO" id="GO:0046872">
    <property type="term" value="F:metal ion binding"/>
    <property type="evidence" value="ECO:0007669"/>
    <property type="project" value="UniProtKB-KW"/>
</dbReference>
<feature type="binding site" evidence="5">
    <location>
        <position position="14"/>
    </location>
    <ligand>
        <name>a divalent metal cation</name>
        <dbReference type="ChEBI" id="CHEBI:60240"/>
    </ligand>
</feature>
<comment type="catalytic activity">
    <reaction evidence="5 6">
        <text>4-CDP-2-C-methyl-D-erythritol 2-phosphate = 2-C-methyl-D-erythritol 2,4-cyclic diphosphate + CMP</text>
        <dbReference type="Rhea" id="RHEA:23864"/>
        <dbReference type="ChEBI" id="CHEBI:57919"/>
        <dbReference type="ChEBI" id="CHEBI:58483"/>
        <dbReference type="ChEBI" id="CHEBI:60377"/>
        <dbReference type="EC" id="4.6.1.12"/>
    </reaction>
</comment>
<dbReference type="PANTHER" id="PTHR43181">
    <property type="entry name" value="2-C-METHYL-D-ERYTHRITOL 2,4-CYCLODIPHOSPHATE SYNTHASE, CHLOROPLASTIC"/>
    <property type="match status" value="1"/>
</dbReference>
<evidence type="ECO:0000256" key="1">
    <source>
        <dbReference type="ARBA" id="ARBA00008480"/>
    </source>
</evidence>
<dbReference type="Pfam" id="PF02542">
    <property type="entry name" value="YgbB"/>
    <property type="match status" value="1"/>
</dbReference>
<dbReference type="FunFam" id="3.30.1330.50:FF:000003">
    <property type="entry name" value="2-C-methyl-D-erythritol 2,4-cyclodiphosphate synthase"/>
    <property type="match status" value="1"/>
</dbReference>
<evidence type="ECO:0000256" key="2">
    <source>
        <dbReference type="ARBA" id="ARBA00022723"/>
    </source>
</evidence>
<feature type="site" description="Transition state stabilizer" evidence="5">
    <location>
        <position position="136"/>
    </location>
</feature>
<feature type="domain" description="2-C-methyl-D-erythritol 2,4-cyclodiphosphate synthase" evidence="7">
    <location>
        <begin position="5"/>
        <end position="157"/>
    </location>
</feature>
<keyword evidence="2 5" id="KW-0479">Metal-binding</keyword>
<comment type="cofactor">
    <cofactor evidence="5">
        <name>a divalent metal cation</name>
        <dbReference type="ChEBI" id="CHEBI:60240"/>
    </cofactor>
    <text evidence="5">Binds 1 divalent metal cation per subunit.</text>
</comment>
<dbReference type="InterPro" id="IPR003526">
    <property type="entry name" value="MECDP_synthase"/>
</dbReference>
<comment type="subunit">
    <text evidence="5">Homotrimer.</text>
</comment>
<dbReference type="RefSeq" id="WP_172801308.1">
    <property type="nucleotide sequence ID" value="NZ_JABAPH010000009.1"/>
</dbReference>
<dbReference type="GO" id="GO:0019288">
    <property type="term" value="P:isopentenyl diphosphate biosynthetic process, methylerythritol 4-phosphate pathway"/>
    <property type="evidence" value="ECO:0007669"/>
    <property type="project" value="UniProtKB-UniRule"/>
</dbReference>
<dbReference type="NCBIfam" id="TIGR00151">
    <property type="entry name" value="ispF"/>
    <property type="match status" value="1"/>
</dbReference>
<dbReference type="EMBL" id="LT629804">
    <property type="protein sequence ID" value="SDU78830.1"/>
    <property type="molecule type" value="Genomic_DNA"/>
</dbReference>
<dbReference type="InterPro" id="IPR036571">
    <property type="entry name" value="MECDP_synthase_sf"/>
</dbReference>
<name>A0A1H2LCR0_9ACTO</name>
<dbReference type="Proteomes" id="UP000214355">
    <property type="component" value="Chromosome I"/>
</dbReference>
<feature type="binding site" evidence="5">
    <location>
        <position position="145"/>
    </location>
    <ligand>
        <name>4-CDP-2-C-methyl-D-erythritol 2-phosphate</name>
        <dbReference type="ChEBI" id="CHEBI:57919"/>
    </ligand>
</feature>
<keyword evidence="3 5" id="KW-0414">Isoprene biosynthesis</keyword>
<feature type="binding site" evidence="5">
    <location>
        <begin position="40"/>
        <end position="41"/>
    </location>
    <ligand>
        <name>4-CDP-2-C-methyl-D-erythritol 2-phosphate</name>
        <dbReference type="ChEBI" id="CHEBI:57919"/>
    </ligand>
</feature>
<dbReference type="EC" id="4.6.1.12" evidence="5 6"/>
<dbReference type="STRING" id="131112.SAMN04489737_0633"/>
<evidence type="ECO:0000256" key="4">
    <source>
        <dbReference type="ARBA" id="ARBA00023239"/>
    </source>
</evidence>
<evidence type="ECO:0000256" key="6">
    <source>
        <dbReference type="RuleBase" id="RU004395"/>
    </source>
</evidence>
<evidence type="ECO:0000256" key="3">
    <source>
        <dbReference type="ARBA" id="ARBA00023229"/>
    </source>
</evidence>
<keyword evidence="9" id="KW-1185">Reference proteome</keyword>
<dbReference type="PANTHER" id="PTHR43181:SF1">
    <property type="entry name" value="2-C-METHYL-D-ERYTHRITOL 2,4-CYCLODIPHOSPHATE SYNTHASE, CHLOROPLASTIC"/>
    <property type="match status" value="1"/>
</dbReference>
<feature type="site" description="Transition state stabilizer" evidence="5">
    <location>
        <position position="40"/>
    </location>
</feature>
<comment type="caution">
    <text evidence="5">Lacks conserved residue(s) required for the propagation of feature annotation.</text>
</comment>
<dbReference type="GeneID" id="65344377"/>
<comment type="similarity">
    <text evidence="1 5 6">Belongs to the IspF family.</text>
</comment>
<reference evidence="9" key="1">
    <citation type="submission" date="2016-10" db="EMBL/GenBank/DDBJ databases">
        <authorList>
            <person name="Varghese N."/>
            <person name="Submissions S."/>
        </authorList>
    </citation>
    <scope>NUCLEOTIDE SEQUENCE [LARGE SCALE GENOMIC DNA]</scope>
    <source>
        <strain evidence="9">DSM 10002</strain>
    </source>
</reference>
<feature type="binding site" evidence="5">
    <location>
        <begin position="12"/>
        <end position="14"/>
    </location>
    <ligand>
        <name>4-CDP-2-C-methyl-D-erythritol 2-phosphate</name>
        <dbReference type="ChEBI" id="CHEBI:57919"/>
    </ligand>
</feature>
<comment type="function">
    <text evidence="5">Involved in the biosynthesis of isopentenyl diphosphate (IPP) and dimethylallyl diphosphate (DMAPP), two major building blocks of isoprenoid compounds. Catalyzes the conversion of 4-diphosphocytidyl-2-C-methyl-D-erythritol 2-phosphate (CDP-ME2P) to 2-C-methyl-D-erythritol 2,4-cyclodiphosphate (ME-CPP) with a corresponding release of cytidine 5-monophosphate (CMP).</text>
</comment>
<comment type="pathway">
    <text evidence="5">Isoprenoid biosynthesis; isopentenyl diphosphate biosynthesis via DXP pathway; isopentenyl diphosphate from 1-deoxy-D-xylulose 5-phosphate: step 4/6.</text>
</comment>
<dbReference type="GO" id="GO:0016114">
    <property type="term" value="P:terpenoid biosynthetic process"/>
    <property type="evidence" value="ECO:0007669"/>
    <property type="project" value="InterPro"/>
</dbReference>
<evidence type="ECO:0000313" key="9">
    <source>
        <dbReference type="Proteomes" id="UP000214355"/>
    </source>
</evidence>
<sequence>MTPEMRVGTAVDIHAFSAQSERPLFLACMYWPGEQGLDGHSDADVVAHAAADALLIASGIGELGTVFGVDRPEWAGASGSSLLAESVRLVREAGWEIMNVSVQLLGQKPRFAPRKKEAEQAMTAVVGAPVSVSASTSDHLGFVGRKEGLAAIATALVTRN</sequence>
<evidence type="ECO:0000256" key="5">
    <source>
        <dbReference type="HAMAP-Rule" id="MF_00107"/>
    </source>
</evidence>
<feature type="binding site" evidence="5">
    <location>
        <begin position="135"/>
        <end position="138"/>
    </location>
    <ligand>
        <name>4-CDP-2-C-methyl-D-erythritol 2-phosphate</name>
        <dbReference type="ChEBI" id="CHEBI:57919"/>
    </ligand>
</feature>
<dbReference type="HAMAP" id="MF_00107">
    <property type="entry name" value="IspF"/>
    <property type="match status" value="1"/>
</dbReference>
<dbReference type="UniPathway" id="UPA00056">
    <property type="reaction ID" value="UER00095"/>
</dbReference>
<dbReference type="CDD" id="cd00554">
    <property type="entry name" value="MECDP_synthase"/>
    <property type="match status" value="1"/>
</dbReference>
<proteinExistence type="inferred from homology"/>
<organism evidence="8 9">
    <name type="scientific">Arcanobacterium phocae</name>
    <dbReference type="NCBI Taxonomy" id="131112"/>
    <lineage>
        <taxon>Bacteria</taxon>
        <taxon>Bacillati</taxon>
        <taxon>Actinomycetota</taxon>
        <taxon>Actinomycetes</taxon>
        <taxon>Actinomycetales</taxon>
        <taxon>Actinomycetaceae</taxon>
        <taxon>Arcanobacterium</taxon>
    </lineage>
</organism>
<dbReference type="GO" id="GO:0008685">
    <property type="term" value="F:2-C-methyl-D-erythritol 2,4-cyclodiphosphate synthase activity"/>
    <property type="evidence" value="ECO:0007669"/>
    <property type="project" value="UniProtKB-UniRule"/>
</dbReference>
<dbReference type="Gene3D" id="3.30.1330.50">
    <property type="entry name" value="2-C-methyl-D-erythritol 2,4-cyclodiphosphate synthase"/>
    <property type="match status" value="1"/>
</dbReference>